<name>A0A2T5MBL8_9GAMM</name>
<dbReference type="EMBL" id="QANS01000008">
    <property type="protein sequence ID" value="PTU29140.1"/>
    <property type="molecule type" value="Genomic_DNA"/>
</dbReference>
<dbReference type="Proteomes" id="UP000244248">
    <property type="component" value="Unassembled WGS sequence"/>
</dbReference>
<feature type="transmembrane region" description="Helical" evidence="1">
    <location>
        <begin position="7"/>
        <end position="25"/>
    </location>
</feature>
<evidence type="ECO:0000313" key="3">
    <source>
        <dbReference type="Proteomes" id="UP000244248"/>
    </source>
</evidence>
<accession>A0A2T5MBL8</accession>
<organism evidence="2 3">
    <name type="scientific">Stenotrophobium rhamnosiphilum</name>
    <dbReference type="NCBI Taxonomy" id="2029166"/>
    <lineage>
        <taxon>Bacteria</taxon>
        <taxon>Pseudomonadati</taxon>
        <taxon>Pseudomonadota</taxon>
        <taxon>Gammaproteobacteria</taxon>
        <taxon>Nevskiales</taxon>
        <taxon>Nevskiaceae</taxon>
        <taxon>Stenotrophobium</taxon>
    </lineage>
</organism>
<reference evidence="2 3" key="1">
    <citation type="submission" date="2018-04" db="EMBL/GenBank/DDBJ databases">
        <title>Novel species isolated from glacier.</title>
        <authorList>
            <person name="Liu Q."/>
            <person name="Xin Y.-H."/>
        </authorList>
    </citation>
    <scope>NUCLEOTIDE SEQUENCE [LARGE SCALE GENOMIC DNA]</scope>
    <source>
        <strain evidence="2 3">GT1R17</strain>
    </source>
</reference>
<sequence length="74" mass="7962">MPARVHLWGAAVYIVASFVLAYVGLSHLGASTTNGQVATTIGLAVIGFSKGLHSISRYAELKKIENEKSLYRDL</sequence>
<evidence type="ECO:0000256" key="1">
    <source>
        <dbReference type="SAM" id="Phobius"/>
    </source>
</evidence>
<proteinExistence type="predicted"/>
<keyword evidence="1" id="KW-0812">Transmembrane</keyword>
<protein>
    <submittedName>
        <fullName evidence="2">Uncharacterized protein</fullName>
    </submittedName>
</protein>
<keyword evidence="1" id="KW-0472">Membrane</keyword>
<keyword evidence="3" id="KW-1185">Reference proteome</keyword>
<evidence type="ECO:0000313" key="2">
    <source>
        <dbReference type="EMBL" id="PTU29140.1"/>
    </source>
</evidence>
<dbReference type="AlphaFoldDB" id="A0A2T5MBL8"/>
<gene>
    <name evidence="2" type="ORF">CJD38_17480</name>
</gene>
<keyword evidence="1" id="KW-1133">Transmembrane helix</keyword>
<comment type="caution">
    <text evidence="2">The sequence shown here is derived from an EMBL/GenBank/DDBJ whole genome shotgun (WGS) entry which is preliminary data.</text>
</comment>